<keyword evidence="9" id="KW-0398">Inositol biosynthesis</keyword>
<proteinExistence type="inferred from homology"/>
<feature type="domain" description="Myo-inositol-1-phosphate synthase GAPDH-like" evidence="16">
    <location>
        <begin position="335"/>
        <end position="448"/>
    </location>
</feature>
<evidence type="ECO:0000256" key="1">
    <source>
        <dbReference type="ARBA" id="ARBA00000113"/>
    </source>
</evidence>
<comment type="catalytic activity">
    <reaction evidence="1">
        <text>D-glucose 6-phosphate = 1D-myo-inositol 3-phosphate</text>
        <dbReference type="Rhea" id="RHEA:10716"/>
        <dbReference type="ChEBI" id="CHEBI:58401"/>
        <dbReference type="ChEBI" id="CHEBI:61548"/>
        <dbReference type="EC" id="5.5.1.4"/>
    </reaction>
</comment>
<evidence type="ECO:0000256" key="2">
    <source>
        <dbReference type="ARBA" id="ARBA00001911"/>
    </source>
</evidence>
<evidence type="ECO:0000256" key="10">
    <source>
        <dbReference type="ARBA" id="ARBA00023027"/>
    </source>
</evidence>
<dbReference type="GO" id="GO:0008654">
    <property type="term" value="P:phospholipid biosynthetic process"/>
    <property type="evidence" value="ECO:0007669"/>
    <property type="project" value="UniProtKB-KW"/>
</dbReference>
<sequence length="538" mass="58911">MAPHAEVGYAKGNGQEHGFWSSERSESKNAFVVNSPNVAYTDSEIKSRYTYRTTEVEMKEGKFVATPKETVYDFKVDRKVPKVGMMLVGLGGNNGTTVTAGILANKRGLVWDTREGPRAANYYGSMIMASTIKLGTDPKTGKEINIPFHDILPMVHPNDLVVGGWDISGMNLAEAADRACVLEPTLKNLVRKEMAAIKPLPSIYYPDFIAANQEARADNVLPGTKACWDHVEKIRKDIEDFKAANGLDKVIVQWTANTERYADIVPGVNDTAENLLKAIKGGHEEVSPSTVFAVACILDQVPFINGSPQNTFVPGAVQLAEKHGAFIGGDDFKSGQTKMKSALVDFMINAGIKLTSIASYNHLGNNDGMNLSSQKQFRSKEISKSNVVDDMVAANTVLYKEGEHPDHCVVIKYMPAVGDNKRALDEYYAEIFMGGHQTISIFNVCEDSLLASPLIIDLVLVAEMMTRIQWKTGSSDYAGFHSVLSILSFMLKAPLVPTGTPVVNALAKQRNAMLNIFRACVGLEPENDMTLEHKLFAH</sequence>
<evidence type="ECO:0000256" key="7">
    <source>
        <dbReference type="ARBA" id="ARBA00022490"/>
    </source>
</evidence>
<evidence type="ECO:0000259" key="16">
    <source>
        <dbReference type="Pfam" id="PF01658"/>
    </source>
</evidence>
<dbReference type="SUPFAM" id="SSF51735">
    <property type="entry name" value="NAD(P)-binding Rossmann-fold domains"/>
    <property type="match status" value="1"/>
</dbReference>
<keyword evidence="7" id="KW-0963">Cytoplasm</keyword>
<evidence type="ECO:0000256" key="12">
    <source>
        <dbReference type="ARBA" id="ARBA00023209"/>
    </source>
</evidence>
<dbReference type="AlphaFoldDB" id="A0A8H4NAX6"/>
<dbReference type="PIRSF" id="PIRSF015578">
    <property type="entry name" value="Myoinos-ppht_syn"/>
    <property type="match status" value="1"/>
</dbReference>
<protein>
    <recommendedName>
        <fullName evidence="6">inositol-3-phosphate synthase</fullName>
        <ecNumber evidence="6">5.5.1.4</ecNumber>
    </recommendedName>
</protein>
<comment type="caution">
    <text evidence="17">The sequence shown here is derived from an EMBL/GenBank/DDBJ whole genome shotgun (WGS) entry which is preliminary data.</text>
</comment>
<dbReference type="OrthoDB" id="2887at2759"/>
<dbReference type="SUPFAM" id="SSF55347">
    <property type="entry name" value="Glyceraldehyde-3-phosphate dehydrogenase-like, C-terminal domain"/>
    <property type="match status" value="1"/>
</dbReference>
<evidence type="ECO:0000256" key="11">
    <source>
        <dbReference type="ARBA" id="ARBA00023098"/>
    </source>
</evidence>
<name>A0A8H4NAX6_9PEZI</name>
<evidence type="ECO:0000313" key="18">
    <source>
        <dbReference type="Proteomes" id="UP000572817"/>
    </source>
</evidence>
<evidence type="ECO:0000313" key="17">
    <source>
        <dbReference type="EMBL" id="KAF4308742.1"/>
    </source>
</evidence>
<comment type="similarity">
    <text evidence="5">Belongs to the myo-inositol 1-phosphate synthase family.</text>
</comment>
<dbReference type="EC" id="5.5.1.4" evidence="6"/>
<dbReference type="PANTHER" id="PTHR11510">
    <property type="entry name" value="MYO-INOSITOL-1 PHOSPHATE SYNTHASE"/>
    <property type="match status" value="1"/>
</dbReference>
<keyword evidence="11" id="KW-0443">Lipid metabolism</keyword>
<comment type="cofactor">
    <cofactor evidence="2">
        <name>NAD(+)</name>
        <dbReference type="ChEBI" id="CHEBI:57540"/>
    </cofactor>
</comment>
<dbReference type="Gene3D" id="3.40.50.720">
    <property type="entry name" value="NAD(P)-binding Rossmann-like Domain"/>
    <property type="match status" value="2"/>
</dbReference>
<organism evidence="17 18">
    <name type="scientific">Botryosphaeria dothidea</name>
    <dbReference type="NCBI Taxonomy" id="55169"/>
    <lineage>
        <taxon>Eukaryota</taxon>
        <taxon>Fungi</taxon>
        <taxon>Dikarya</taxon>
        <taxon>Ascomycota</taxon>
        <taxon>Pezizomycotina</taxon>
        <taxon>Dothideomycetes</taxon>
        <taxon>Dothideomycetes incertae sedis</taxon>
        <taxon>Botryosphaeriales</taxon>
        <taxon>Botryosphaeriaceae</taxon>
        <taxon>Botryosphaeria</taxon>
    </lineage>
</organism>
<dbReference type="EMBL" id="WWBZ02000022">
    <property type="protein sequence ID" value="KAF4308742.1"/>
    <property type="molecule type" value="Genomic_DNA"/>
</dbReference>
<dbReference type="InterPro" id="IPR002587">
    <property type="entry name" value="Myo-inos-1-P_Synthase"/>
</dbReference>
<keyword evidence="13" id="KW-0413">Isomerase</keyword>
<dbReference type="Pfam" id="PF01658">
    <property type="entry name" value="Inos-1-P_synth"/>
    <property type="match status" value="1"/>
</dbReference>
<evidence type="ECO:0000256" key="8">
    <source>
        <dbReference type="ARBA" id="ARBA00022516"/>
    </source>
</evidence>
<reference evidence="17" key="1">
    <citation type="submission" date="2020-04" db="EMBL/GenBank/DDBJ databases">
        <title>Genome Assembly and Annotation of Botryosphaeria dothidea sdau 11-99, a Latent Pathogen of Apple Fruit Ring Rot in China.</title>
        <authorList>
            <person name="Yu C."/>
            <person name="Diao Y."/>
            <person name="Lu Q."/>
            <person name="Zhao J."/>
            <person name="Cui S."/>
            <person name="Peng C."/>
            <person name="He B."/>
            <person name="Liu H."/>
        </authorList>
    </citation>
    <scope>NUCLEOTIDE SEQUENCE [LARGE SCALE GENOMIC DNA]</scope>
    <source>
        <strain evidence="17">Sdau11-99</strain>
    </source>
</reference>
<dbReference type="InterPro" id="IPR013021">
    <property type="entry name" value="Myo-inos-1-P_Synthase_GAPDH"/>
</dbReference>
<dbReference type="Proteomes" id="UP000572817">
    <property type="component" value="Unassembled WGS sequence"/>
</dbReference>
<dbReference type="GO" id="GO:0005737">
    <property type="term" value="C:cytoplasm"/>
    <property type="evidence" value="ECO:0007669"/>
    <property type="project" value="UniProtKB-SubCell"/>
</dbReference>
<dbReference type="FunFam" id="3.40.50.720:FF:000204">
    <property type="entry name" value="Inositol-3-phosphate synthase 1-B"/>
    <property type="match status" value="1"/>
</dbReference>
<keyword evidence="10" id="KW-0520">NAD</keyword>
<keyword evidence="12" id="KW-0594">Phospholipid biosynthesis</keyword>
<dbReference type="InterPro" id="IPR036291">
    <property type="entry name" value="NAD(P)-bd_dom_sf"/>
</dbReference>
<keyword evidence="18" id="KW-1185">Reference proteome</keyword>
<accession>A0A8H4NAX6</accession>
<comment type="subcellular location">
    <subcellularLocation>
        <location evidence="3">Cytoplasm</location>
    </subcellularLocation>
</comment>
<dbReference type="UniPathway" id="UPA00823">
    <property type="reaction ID" value="UER00787"/>
</dbReference>
<dbReference type="GO" id="GO:0006021">
    <property type="term" value="P:inositol biosynthetic process"/>
    <property type="evidence" value="ECO:0007669"/>
    <property type="project" value="UniProtKB-UniPathway"/>
</dbReference>
<keyword evidence="14" id="KW-1208">Phospholipid metabolism</keyword>
<evidence type="ECO:0000256" key="6">
    <source>
        <dbReference type="ARBA" id="ARBA00012125"/>
    </source>
</evidence>
<evidence type="ECO:0000256" key="4">
    <source>
        <dbReference type="ARBA" id="ARBA00005117"/>
    </source>
</evidence>
<keyword evidence="8" id="KW-0444">Lipid biosynthesis</keyword>
<dbReference type="GO" id="GO:0004512">
    <property type="term" value="F:inositol-3-phosphate synthase activity"/>
    <property type="evidence" value="ECO:0007669"/>
    <property type="project" value="UniProtKB-EC"/>
</dbReference>
<evidence type="ECO:0000256" key="9">
    <source>
        <dbReference type="ARBA" id="ARBA00022550"/>
    </source>
</evidence>
<dbReference type="FunFam" id="3.40.50.720:FF:000069">
    <property type="entry name" value="Inositol-3-phosphate synthase 1"/>
    <property type="match status" value="1"/>
</dbReference>
<dbReference type="Pfam" id="PF07994">
    <property type="entry name" value="NAD_binding_5"/>
    <property type="match status" value="1"/>
</dbReference>
<evidence type="ECO:0000256" key="5">
    <source>
        <dbReference type="ARBA" id="ARBA00010813"/>
    </source>
</evidence>
<feature type="region of interest" description="Disordered" evidence="15">
    <location>
        <begin position="1"/>
        <end position="21"/>
    </location>
</feature>
<gene>
    <name evidence="17" type="ORF">GTA08_BOTSDO03806</name>
</gene>
<evidence type="ECO:0000256" key="13">
    <source>
        <dbReference type="ARBA" id="ARBA00023235"/>
    </source>
</evidence>
<evidence type="ECO:0000256" key="14">
    <source>
        <dbReference type="ARBA" id="ARBA00023264"/>
    </source>
</evidence>
<comment type="pathway">
    <text evidence="4">Polyol metabolism; myo-inositol biosynthesis; myo-inositol from D-glucose 6-phosphate: step 1/2.</text>
</comment>
<evidence type="ECO:0000256" key="3">
    <source>
        <dbReference type="ARBA" id="ARBA00004496"/>
    </source>
</evidence>
<evidence type="ECO:0000256" key="15">
    <source>
        <dbReference type="SAM" id="MobiDB-lite"/>
    </source>
</evidence>